<feature type="compositionally biased region" description="Basic and acidic residues" evidence="15">
    <location>
        <begin position="1159"/>
        <end position="1169"/>
    </location>
</feature>
<feature type="domain" description="BRCT" evidence="16">
    <location>
        <begin position="89"/>
        <end position="149"/>
    </location>
</feature>
<feature type="domain" description="BRCT" evidence="16">
    <location>
        <begin position="323"/>
        <end position="413"/>
    </location>
</feature>
<keyword evidence="18" id="KW-1185">Reference proteome</keyword>
<keyword evidence="7" id="KW-0597">Phosphoprotein</keyword>
<evidence type="ECO:0000256" key="11">
    <source>
        <dbReference type="ARBA" id="ARBA00023204"/>
    </source>
</evidence>
<dbReference type="FunFam" id="3.40.50.10190:FF:000010">
    <property type="entry name" value="DNA topoisomerase II binding protein 1"/>
    <property type="match status" value="1"/>
</dbReference>
<keyword evidence="10" id="KW-0238">DNA-binding</keyword>
<dbReference type="GO" id="GO:0003677">
    <property type="term" value="F:DNA binding"/>
    <property type="evidence" value="ECO:0007669"/>
    <property type="project" value="UniProtKB-KW"/>
</dbReference>
<feature type="compositionally biased region" description="Basic and acidic residues" evidence="15">
    <location>
        <begin position="492"/>
        <end position="502"/>
    </location>
</feature>
<feature type="domain" description="BRCT" evidence="16">
    <location>
        <begin position="532"/>
        <end position="617"/>
    </location>
</feature>
<evidence type="ECO:0000256" key="9">
    <source>
        <dbReference type="ARBA" id="ARBA00022763"/>
    </source>
</evidence>
<dbReference type="InterPro" id="IPR049936">
    <property type="entry name" value="TopBP1_BRCT_8"/>
</dbReference>
<evidence type="ECO:0000313" key="17">
    <source>
        <dbReference type="EMBL" id="GFS61654.1"/>
    </source>
</evidence>
<gene>
    <name evidence="17" type="primary">topbp1-A</name>
    <name evidence="17" type="ORF">NPIL_4471</name>
</gene>
<dbReference type="CDD" id="cd17738">
    <property type="entry name" value="BRCT_TopBP1_rpt7"/>
    <property type="match status" value="1"/>
</dbReference>
<dbReference type="EMBL" id="BMAW01093686">
    <property type="protein sequence ID" value="GFS61654.1"/>
    <property type="molecule type" value="Genomic_DNA"/>
</dbReference>
<organism evidence="17 18">
    <name type="scientific">Nephila pilipes</name>
    <name type="common">Giant wood spider</name>
    <name type="synonym">Nephila maculata</name>
    <dbReference type="NCBI Taxonomy" id="299642"/>
    <lineage>
        <taxon>Eukaryota</taxon>
        <taxon>Metazoa</taxon>
        <taxon>Ecdysozoa</taxon>
        <taxon>Arthropoda</taxon>
        <taxon>Chelicerata</taxon>
        <taxon>Arachnida</taxon>
        <taxon>Araneae</taxon>
        <taxon>Araneomorphae</taxon>
        <taxon>Entelegynae</taxon>
        <taxon>Araneoidea</taxon>
        <taxon>Nephilidae</taxon>
        <taxon>Nephila</taxon>
    </lineage>
</organism>
<dbReference type="GO" id="GO:0005813">
    <property type="term" value="C:centrosome"/>
    <property type="evidence" value="ECO:0007669"/>
    <property type="project" value="UniProtKB-SubCell"/>
</dbReference>
<feature type="domain" description="BRCT" evidence="16">
    <location>
        <begin position="625"/>
        <end position="722"/>
    </location>
</feature>
<evidence type="ECO:0000256" key="3">
    <source>
        <dbReference type="ARBA" id="ARBA00004300"/>
    </source>
</evidence>
<keyword evidence="9" id="KW-0227">DNA damage</keyword>
<keyword evidence="11" id="KW-0234">DNA repair</keyword>
<dbReference type="Pfam" id="PF00533">
    <property type="entry name" value="BRCT"/>
    <property type="match status" value="3"/>
</dbReference>
<evidence type="ECO:0000256" key="15">
    <source>
        <dbReference type="SAM" id="MobiDB-lite"/>
    </source>
</evidence>
<dbReference type="OrthoDB" id="251770at2759"/>
<dbReference type="GO" id="GO:0007095">
    <property type="term" value="P:mitotic G2 DNA damage checkpoint signaling"/>
    <property type="evidence" value="ECO:0007669"/>
    <property type="project" value="TreeGrafter"/>
</dbReference>
<evidence type="ECO:0000256" key="8">
    <source>
        <dbReference type="ARBA" id="ARBA00022737"/>
    </source>
</evidence>
<dbReference type="GO" id="GO:0005694">
    <property type="term" value="C:chromosome"/>
    <property type="evidence" value="ECO:0007669"/>
    <property type="project" value="UniProtKB-SubCell"/>
</dbReference>
<evidence type="ECO:0000256" key="2">
    <source>
        <dbReference type="ARBA" id="ARBA00004286"/>
    </source>
</evidence>
<dbReference type="CDD" id="cd17728">
    <property type="entry name" value="BRCT_TopBP1_rpt8"/>
    <property type="match status" value="1"/>
</dbReference>
<keyword evidence="5" id="KW-0158">Chromosome</keyword>
<feature type="region of interest" description="Disordered" evidence="15">
    <location>
        <begin position="480"/>
        <end position="516"/>
    </location>
</feature>
<dbReference type="InterPro" id="IPR036420">
    <property type="entry name" value="BRCT_dom_sf"/>
</dbReference>
<dbReference type="FunFam" id="3.40.50.10190:FF:000021">
    <property type="entry name" value="DNA topoisomerase II binding protein 1"/>
    <property type="match status" value="1"/>
</dbReference>
<evidence type="ECO:0000256" key="13">
    <source>
        <dbReference type="ARBA" id="ARBA00023242"/>
    </source>
</evidence>
<dbReference type="PANTHER" id="PTHR13561:SF20">
    <property type="entry name" value="DNA TOPOISOMERASE 2-BINDING PROTEIN 1"/>
    <property type="match status" value="1"/>
</dbReference>
<feature type="domain" description="BRCT" evidence="16">
    <location>
        <begin position="1220"/>
        <end position="1301"/>
    </location>
</feature>
<feature type="domain" description="BRCT" evidence="16">
    <location>
        <begin position="930"/>
        <end position="1021"/>
    </location>
</feature>
<dbReference type="Gene3D" id="3.40.50.10190">
    <property type="entry name" value="BRCT domain"/>
    <property type="match status" value="9"/>
</dbReference>
<dbReference type="CDD" id="cd17731">
    <property type="entry name" value="BRCT_TopBP1_rpt2_like"/>
    <property type="match status" value="1"/>
</dbReference>
<feature type="domain" description="BRCT" evidence="16">
    <location>
        <begin position="163"/>
        <end position="252"/>
    </location>
</feature>
<keyword evidence="13" id="KW-0539">Nucleus</keyword>
<dbReference type="Proteomes" id="UP000887013">
    <property type="component" value="Unassembled WGS sequence"/>
</dbReference>
<dbReference type="InterPro" id="IPR059215">
    <property type="entry name" value="BRCT2_TopBP1-like"/>
</dbReference>
<evidence type="ECO:0000256" key="7">
    <source>
        <dbReference type="ARBA" id="ARBA00022553"/>
    </source>
</evidence>
<reference evidence="17" key="1">
    <citation type="submission" date="2020-08" db="EMBL/GenBank/DDBJ databases">
        <title>Multicomponent nature underlies the extraordinary mechanical properties of spider dragline silk.</title>
        <authorList>
            <person name="Kono N."/>
            <person name="Nakamura H."/>
            <person name="Mori M."/>
            <person name="Yoshida Y."/>
            <person name="Ohtoshi R."/>
            <person name="Malay A.D."/>
            <person name="Moran D.A.P."/>
            <person name="Tomita M."/>
            <person name="Numata K."/>
            <person name="Arakawa K."/>
        </authorList>
    </citation>
    <scope>NUCLEOTIDE SEQUENCE</scope>
</reference>
<keyword evidence="6" id="KW-0963">Cytoplasm</keyword>
<evidence type="ECO:0000259" key="16">
    <source>
        <dbReference type="PROSITE" id="PS50172"/>
    </source>
</evidence>
<comment type="caution">
    <text evidence="17">The sequence shown here is derived from an EMBL/GenBank/DDBJ whole genome shotgun (WGS) entry which is preliminary data.</text>
</comment>
<feature type="region of interest" description="Disordered" evidence="15">
    <location>
        <begin position="1120"/>
        <end position="1143"/>
    </location>
</feature>
<dbReference type="InterPro" id="IPR001357">
    <property type="entry name" value="BRCT_dom"/>
</dbReference>
<dbReference type="SUPFAM" id="SSF52113">
    <property type="entry name" value="BRCT domain"/>
    <property type="match status" value="6"/>
</dbReference>
<evidence type="ECO:0000256" key="14">
    <source>
        <dbReference type="ARBA" id="ARBA00061360"/>
    </source>
</evidence>
<dbReference type="PANTHER" id="PTHR13561">
    <property type="entry name" value="DNA REPLICATION REGULATOR DPB11-RELATED"/>
    <property type="match status" value="1"/>
</dbReference>
<dbReference type="InterPro" id="IPR049542">
    <property type="entry name" value="TopBP1-like_BRCT0"/>
</dbReference>
<evidence type="ECO:0000313" key="18">
    <source>
        <dbReference type="Proteomes" id="UP000887013"/>
    </source>
</evidence>
<dbReference type="CDD" id="cd17727">
    <property type="entry name" value="BRCT_TopBP1_rpt6"/>
    <property type="match status" value="1"/>
</dbReference>
<dbReference type="SMART" id="SM00292">
    <property type="entry name" value="BRCT"/>
    <property type="match status" value="8"/>
</dbReference>
<dbReference type="CDD" id="cd18434">
    <property type="entry name" value="BRCT_TopBP1_rpt5"/>
    <property type="match status" value="1"/>
</dbReference>
<comment type="similarity">
    <text evidence="14">Belongs to the TOPBP1 family.</text>
</comment>
<keyword evidence="8" id="KW-0677">Repeat</keyword>
<protein>
    <submittedName>
        <fullName evidence="17">DNA topoisomerase 2-binding protein 1-A</fullName>
    </submittedName>
</protein>
<evidence type="ECO:0000256" key="10">
    <source>
        <dbReference type="ARBA" id="ARBA00023125"/>
    </source>
</evidence>
<dbReference type="Pfam" id="PF12738">
    <property type="entry name" value="PTCB-BRCT"/>
    <property type="match status" value="3"/>
</dbReference>
<keyword evidence="12" id="KW-0206">Cytoskeleton</keyword>
<name>A0A8X6IV07_NEPPI</name>
<evidence type="ECO:0000256" key="6">
    <source>
        <dbReference type="ARBA" id="ARBA00022490"/>
    </source>
</evidence>
<dbReference type="CDD" id="cd17718">
    <property type="entry name" value="BRCT_TopBP1_rpt3"/>
    <property type="match status" value="1"/>
</dbReference>
<comment type="subcellular location">
    <subcellularLocation>
        <location evidence="2">Chromosome</location>
    </subcellularLocation>
    <subcellularLocation>
        <location evidence="3">Cytoplasm</location>
        <location evidence="3">Cytoskeleton</location>
        <location evidence="3">Microtubule organizing center</location>
        <location evidence="3">Centrosome</location>
    </subcellularLocation>
    <subcellularLocation>
        <location evidence="4">Cytoplasm</location>
        <location evidence="4">Cytoskeleton</location>
        <location evidence="4">Spindle pole</location>
    </subcellularLocation>
    <subcellularLocation>
        <location evidence="1">Nucleus</location>
    </subcellularLocation>
</comment>
<dbReference type="FunFam" id="3.40.50.10190:FF:000020">
    <property type="entry name" value="DNA topoisomerase II binding protein 1"/>
    <property type="match status" value="1"/>
</dbReference>
<accession>A0A8X6IV07</accession>
<evidence type="ECO:0000256" key="1">
    <source>
        <dbReference type="ARBA" id="ARBA00004123"/>
    </source>
</evidence>
<sequence length="1465" mass="163722">MDSNQLEPSWVTPGECLKVSKKEPKLYVMDPFVGEVFEHLKSVNCRIVGPLCILYCLRNGDILPKRPHPVYSVSMRKITVSCSNVDNASRENIQQKVELMGGFFSKDLTKSVTHLIVGEVGSKKYRVAASFGLSIMIPGWVDDVWENGQQQQLHATDSSYNKYKCPVFKGLVITVSQLSVDERSAIQSIIEGNGGAYLAPLKAYKTTHLVLSEPSGDKYRYAKSWKIYCVNVNWIYDSVKSGYCKDEALYKIDDSCKHIQPKRSTPNRDLTSCDLPLVDCSAITNVSVITQLDETMRSEMSIINRKNSWVSVLEAFDLSSLPKYGQFLDGCKIFLTGFISTHLDILRKIVNAGGGMRFNKYSESISHVVCGDLSEDILQSLKSSSVKPYVVNLNWLLECCKNEKLVDEKPYLCMDITMLSPEKETHVSVSQAIKPKSLSQTIKPISLSQTSKSQSKNDPPSPCGILNDIFKQYVCENIDEGTNPNKSNQNRKSLEDSKKLNAESKSSSGETSNSNKQEIDVIDLVDDEPTSSSAQLYAGLKFVIVGFGEKDSELLANMIEYHSGSVCSNNPALNVDIAIVPIIWQDYVIYAANIITNCWLQKCVEDSRIYEFDENELFRPIHIPPGKKPFESFVISISQYSGTERDCLMYLSENLGATVQEYFVRKANRSRGILSNTHLIAAAPEGSKYEAAKKWKIPAVTKQWVLDAAKSGAAPSVDKYLVDVCAILEENDILCNPVVLEKTIGKENIKQNEVQEICIDLPIIVETRTSLNKSLHGSERKSSVNPPNSCAVEVNVTKLDSGVKSEFAKPLYTACTSTPQRCVTEQYDNKKEISPIISKTQSTFNESLNLDQSYKFKFQVSGLLKDLDSSASQEHSVSASAKRKSLPVEELFGRNLASAVRGVNNKVLFPNDSKLDLDGNSFNDIPPASTTNEVMKGVIIYVAKKLANIQNELNEMVSSMGGDYQWVYDSSCTHFVFTGKANDLSKEFREARAQGKKIVCPEWVYACKEKNTIVEEESFPHTLKVNMSLTGDVSIVKHAVASDDNVKIEDKKLQDINIDEDIPDFNQQLNDLLVAAKSAKKRQSRRLLNSVSSSPVNEANPVQKLHLSDSCIKPNHIEENGTCEEQDTGSQSQSFPVVWDDPTGRQEREKIAALAAANETKKNEEKKTPSTDLCNTGDVKSGLSNTQLNTINDDSSINEIFLGPKKKSLNPQNKIKIKKFMFTNIPEPKKNKYREVIKELGGEVSDEKAFDITSTHLILEKPIKNEKFLSSIASGKWILHPQYFKVCEEQKKFAPEEDFEWGGPFTEEFLQNLPNSSKKMAYCPFRWRVKLNCQTNLKGAFHDWVVLVIAEDKTKQLTYTKILESGGAEVLPSELSNQNLKRLSFVIVDMKKKSLSQIDLSPYVSNKVKCVKPEYLAFSLIEDPAPDIEDFIIPEAKDLSGTDQSSKRRTLSIATRGSKRTKLTL</sequence>
<proteinExistence type="inferred from homology"/>
<feature type="region of interest" description="Disordered" evidence="15">
    <location>
        <begin position="1158"/>
        <end position="1178"/>
    </location>
</feature>
<dbReference type="GO" id="GO:0006281">
    <property type="term" value="P:DNA repair"/>
    <property type="evidence" value="ECO:0007669"/>
    <property type="project" value="UniProtKB-KW"/>
</dbReference>
<dbReference type="PROSITE" id="PS50172">
    <property type="entry name" value="BRCT"/>
    <property type="match status" value="7"/>
</dbReference>
<evidence type="ECO:0000256" key="12">
    <source>
        <dbReference type="ARBA" id="ARBA00023212"/>
    </source>
</evidence>
<dbReference type="GO" id="GO:0006270">
    <property type="term" value="P:DNA replication initiation"/>
    <property type="evidence" value="ECO:0007669"/>
    <property type="project" value="TreeGrafter"/>
</dbReference>
<feature type="compositionally biased region" description="Polar residues" evidence="15">
    <location>
        <begin position="480"/>
        <end position="491"/>
    </location>
</feature>
<evidence type="ECO:0000256" key="4">
    <source>
        <dbReference type="ARBA" id="ARBA00004647"/>
    </source>
</evidence>
<dbReference type="GO" id="GO:0033314">
    <property type="term" value="P:mitotic DNA replication checkpoint signaling"/>
    <property type="evidence" value="ECO:0007669"/>
    <property type="project" value="TreeGrafter"/>
</dbReference>
<dbReference type="GO" id="GO:0005634">
    <property type="term" value="C:nucleus"/>
    <property type="evidence" value="ECO:0007669"/>
    <property type="project" value="UniProtKB-SubCell"/>
</dbReference>
<dbReference type="FunFam" id="3.40.50.10190:FF:000018">
    <property type="entry name" value="DNA topoisomerase 2-binding protein 1"/>
    <property type="match status" value="1"/>
</dbReference>
<dbReference type="GO" id="GO:0000922">
    <property type="term" value="C:spindle pole"/>
    <property type="evidence" value="ECO:0007669"/>
    <property type="project" value="UniProtKB-SubCell"/>
</dbReference>
<feature type="compositionally biased region" description="Low complexity" evidence="15">
    <location>
        <begin position="503"/>
        <end position="516"/>
    </location>
</feature>
<evidence type="ECO:0000256" key="5">
    <source>
        <dbReference type="ARBA" id="ARBA00022454"/>
    </source>
</evidence>
<dbReference type="Pfam" id="PF21298">
    <property type="entry name" value="TopBP1_BRCT0"/>
    <property type="match status" value="1"/>
</dbReference>